<dbReference type="EMBL" id="JAULSO010000001">
    <property type="protein sequence ID" value="KAK3694539.1"/>
    <property type="molecule type" value="Genomic_DNA"/>
</dbReference>
<dbReference type="AlphaFoldDB" id="A0AAE1CHH9"/>
<feature type="region of interest" description="Disordered" evidence="1">
    <location>
        <begin position="53"/>
        <end position="74"/>
    </location>
</feature>
<protein>
    <submittedName>
        <fullName evidence="2">Uncharacterized protein</fullName>
    </submittedName>
</protein>
<evidence type="ECO:0000313" key="2">
    <source>
        <dbReference type="EMBL" id="KAK3694539.1"/>
    </source>
</evidence>
<keyword evidence="3" id="KW-1185">Reference proteome</keyword>
<reference evidence="2" key="2">
    <citation type="submission" date="2023-06" db="EMBL/GenBank/DDBJ databases">
        <authorList>
            <consortium name="Lawrence Berkeley National Laboratory"/>
            <person name="Haridas S."/>
            <person name="Hensen N."/>
            <person name="Bonometti L."/>
            <person name="Westerberg I."/>
            <person name="Brannstrom I.O."/>
            <person name="Guillou S."/>
            <person name="Cros-Aarteil S."/>
            <person name="Calhoun S."/>
            <person name="Kuo A."/>
            <person name="Mondo S."/>
            <person name="Pangilinan J."/>
            <person name="Riley R."/>
            <person name="Labutti K."/>
            <person name="Andreopoulos B."/>
            <person name="Lipzen A."/>
            <person name="Chen C."/>
            <person name="Yanf M."/>
            <person name="Daum C."/>
            <person name="Ng V."/>
            <person name="Clum A."/>
            <person name="Steindorff A."/>
            <person name="Ohm R."/>
            <person name="Martin F."/>
            <person name="Silar P."/>
            <person name="Natvig D."/>
            <person name="Lalanne C."/>
            <person name="Gautier V."/>
            <person name="Ament-Velasquez S.L."/>
            <person name="Kruys A."/>
            <person name="Hutchinson M.I."/>
            <person name="Powell A.J."/>
            <person name="Barry K."/>
            <person name="Miller A.N."/>
            <person name="Grigoriev I.V."/>
            <person name="Debuchy R."/>
            <person name="Gladieux P."/>
            <person name="Thoren M.H."/>
            <person name="Johannesson H."/>
        </authorList>
    </citation>
    <scope>NUCLEOTIDE SEQUENCE</scope>
    <source>
        <strain evidence="2">CBS 314.62</strain>
    </source>
</reference>
<proteinExistence type="predicted"/>
<sequence length="317" mass="34175">MPPSLPRSSLCGVRTALSSRVATTTAAPAWRTASVSPFSTTAPASQAIIPPESPKFIRVPEPPQSSEVRLPPIRGHLPVPRQIFPKREGNKKVKPGYMETVAPLSAAELAGKPPKTEHEARHRRMAESRRQSLAAGLQGLYVRKTQQDHRLNTGRNARLEANKAAAMAAEGADDLLTRSTLRASTAAVTTVQLDPARLAAAEVARAHHASLAELKSEQRRDALSQLYVAAGNFIVDEAELEDRVNKIFVERYHNTGASDSDAESSIWNMQDSPVGVSGLRTRATGRSNNAIFNQTAAVTTTTARQRTVAEVLTGGRL</sequence>
<evidence type="ECO:0000256" key="1">
    <source>
        <dbReference type="SAM" id="MobiDB-lite"/>
    </source>
</evidence>
<evidence type="ECO:0000313" key="3">
    <source>
        <dbReference type="Proteomes" id="UP001270362"/>
    </source>
</evidence>
<comment type="caution">
    <text evidence="2">The sequence shown here is derived from an EMBL/GenBank/DDBJ whole genome shotgun (WGS) entry which is preliminary data.</text>
</comment>
<gene>
    <name evidence="2" type="ORF">B0T22DRAFT_416695</name>
</gene>
<dbReference type="InterPro" id="IPR058940">
    <property type="entry name" value="mS26_fungi"/>
</dbReference>
<name>A0AAE1CHH9_9PEZI</name>
<dbReference type="Proteomes" id="UP001270362">
    <property type="component" value="Unassembled WGS sequence"/>
</dbReference>
<accession>A0AAE1CHH9</accession>
<reference evidence="2" key="1">
    <citation type="journal article" date="2023" name="Mol. Phylogenet. Evol.">
        <title>Genome-scale phylogeny and comparative genomics of the fungal order Sordariales.</title>
        <authorList>
            <person name="Hensen N."/>
            <person name="Bonometti L."/>
            <person name="Westerberg I."/>
            <person name="Brannstrom I.O."/>
            <person name="Guillou S."/>
            <person name="Cros-Aarteil S."/>
            <person name="Calhoun S."/>
            <person name="Haridas S."/>
            <person name="Kuo A."/>
            <person name="Mondo S."/>
            <person name="Pangilinan J."/>
            <person name="Riley R."/>
            <person name="LaButti K."/>
            <person name="Andreopoulos B."/>
            <person name="Lipzen A."/>
            <person name="Chen C."/>
            <person name="Yan M."/>
            <person name="Daum C."/>
            <person name="Ng V."/>
            <person name="Clum A."/>
            <person name="Steindorff A."/>
            <person name="Ohm R.A."/>
            <person name="Martin F."/>
            <person name="Silar P."/>
            <person name="Natvig D.O."/>
            <person name="Lalanne C."/>
            <person name="Gautier V."/>
            <person name="Ament-Velasquez S.L."/>
            <person name="Kruys A."/>
            <person name="Hutchinson M.I."/>
            <person name="Powell A.J."/>
            <person name="Barry K."/>
            <person name="Miller A.N."/>
            <person name="Grigoriev I.V."/>
            <person name="Debuchy R."/>
            <person name="Gladieux P."/>
            <person name="Hiltunen Thoren M."/>
            <person name="Johannesson H."/>
        </authorList>
    </citation>
    <scope>NUCLEOTIDE SEQUENCE</scope>
    <source>
        <strain evidence="2">CBS 314.62</strain>
    </source>
</reference>
<dbReference type="Pfam" id="PF26163">
    <property type="entry name" value="mS26"/>
    <property type="match status" value="1"/>
</dbReference>
<organism evidence="2 3">
    <name type="scientific">Podospora appendiculata</name>
    <dbReference type="NCBI Taxonomy" id="314037"/>
    <lineage>
        <taxon>Eukaryota</taxon>
        <taxon>Fungi</taxon>
        <taxon>Dikarya</taxon>
        <taxon>Ascomycota</taxon>
        <taxon>Pezizomycotina</taxon>
        <taxon>Sordariomycetes</taxon>
        <taxon>Sordariomycetidae</taxon>
        <taxon>Sordariales</taxon>
        <taxon>Podosporaceae</taxon>
        <taxon>Podospora</taxon>
    </lineage>
</organism>
<dbReference type="CDD" id="cd23703">
    <property type="entry name" value="mS26_PET12"/>
    <property type="match status" value="1"/>
</dbReference>